<dbReference type="Proteomes" id="UP000054869">
    <property type="component" value="Unassembled WGS sequence"/>
</dbReference>
<dbReference type="AlphaFoldDB" id="A0A0W0VGS6"/>
<comment type="caution">
    <text evidence="1">The sequence shown here is derived from an EMBL/GenBank/DDBJ whole genome shotgun (WGS) entry which is preliminary data.</text>
</comment>
<name>A0A0W0VGS6_9GAMM</name>
<keyword evidence="2" id="KW-1185">Reference proteome</keyword>
<accession>A0A0W0VGS6</accession>
<organism evidence="1 2">
    <name type="scientific">Legionella lansingensis</name>
    <dbReference type="NCBI Taxonomy" id="45067"/>
    <lineage>
        <taxon>Bacteria</taxon>
        <taxon>Pseudomonadati</taxon>
        <taxon>Pseudomonadota</taxon>
        <taxon>Gammaproteobacteria</taxon>
        <taxon>Legionellales</taxon>
        <taxon>Legionellaceae</taxon>
        <taxon>Legionella</taxon>
    </lineage>
</organism>
<gene>
    <name evidence="1" type="ORF">Llan_2444</name>
</gene>
<dbReference type="EMBL" id="LNYI01000057">
    <property type="protein sequence ID" value="KTD18841.1"/>
    <property type="molecule type" value="Genomic_DNA"/>
</dbReference>
<dbReference type="PATRIC" id="fig|45067.4.peg.2565"/>
<sequence length="112" mass="12769">MRNHFEGRLVTKTVVTMPLRRRLRRLEASPEALEGSCIKASRRCFAPPQPEREYILSLNLTPLPSVYASIKICQNEAATVYSELIFDRYDLKRGGTEGGLLPRGEEFSLRND</sequence>
<protein>
    <submittedName>
        <fullName evidence="1">Uncharacterized protein</fullName>
    </submittedName>
</protein>
<evidence type="ECO:0000313" key="1">
    <source>
        <dbReference type="EMBL" id="KTD18841.1"/>
    </source>
</evidence>
<evidence type="ECO:0000313" key="2">
    <source>
        <dbReference type="Proteomes" id="UP000054869"/>
    </source>
</evidence>
<reference evidence="1 2" key="1">
    <citation type="submission" date="2015-11" db="EMBL/GenBank/DDBJ databases">
        <title>Genomic analysis of 38 Legionella species identifies large and diverse effector repertoires.</title>
        <authorList>
            <person name="Burstein D."/>
            <person name="Amaro F."/>
            <person name="Zusman T."/>
            <person name="Lifshitz Z."/>
            <person name="Cohen O."/>
            <person name="Gilbert J.A."/>
            <person name="Pupko T."/>
            <person name="Shuman H.A."/>
            <person name="Segal G."/>
        </authorList>
    </citation>
    <scope>NUCLEOTIDE SEQUENCE [LARGE SCALE GENOMIC DNA]</scope>
    <source>
        <strain evidence="1 2">ATCC 49751</strain>
    </source>
</reference>
<proteinExistence type="predicted"/>